<dbReference type="HOGENOM" id="CLU_043420_1_0_1"/>
<accession>A0A0C2Y8X3</accession>
<evidence type="ECO:0000313" key="2">
    <source>
        <dbReference type="EMBL" id="KIM37482.1"/>
    </source>
</evidence>
<proteinExistence type="predicted"/>
<evidence type="ECO:0000256" key="1">
    <source>
        <dbReference type="SAM" id="MobiDB-lite"/>
    </source>
</evidence>
<dbReference type="OrthoDB" id="2979104at2759"/>
<gene>
    <name evidence="2" type="ORF">M413DRAFT_448527</name>
</gene>
<dbReference type="AlphaFoldDB" id="A0A0C2Y8X3"/>
<evidence type="ECO:0000313" key="3">
    <source>
        <dbReference type="Proteomes" id="UP000053424"/>
    </source>
</evidence>
<organism evidence="2 3">
    <name type="scientific">Hebeloma cylindrosporum</name>
    <dbReference type="NCBI Taxonomy" id="76867"/>
    <lineage>
        <taxon>Eukaryota</taxon>
        <taxon>Fungi</taxon>
        <taxon>Dikarya</taxon>
        <taxon>Basidiomycota</taxon>
        <taxon>Agaricomycotina</taxon>
        <taxon>Agaricomycetes</taxon>
        <taxon>Agaricomycetidae</taxon>
        <taxon>Agaricales</taxon>
        <taxon>Agaricineae</taxon>
        <taxon>Hymenogastraceae</taxon>
        <taxon>Hebeloma</taxon>
    </lineage>
</organism>
<dbReference type="EMBL" id="KN831797">
    <property type="protein sequence ID" value="KIM37482.1"/>
    <property type="molecule type" value="Genomic_DNA"/>
</dbReference>
<keyword evidence="3" id="KW-1185">Reference proteome</keyword>
<feature type="region of interest" description="Disordered" evidence="1">
    <location>
        <begin position="1"/>
        <end position="20"/>
    </location>
</feature>
<dbReference type="Proteomes" id="UP000053424">
    <property type="component" value="Unassembled WGS sequence"/>
</dbReference>
<reference evidence="3" key="2">
    <citation type="submission" date="2015-01" db="EMBL/GenBank/DDBJ databases">
        <title>Evolutionary Origins and Diversification of the Mycorrhizal Mutualists.</title>
        <authorList>
            <consortium name="DOE Joint Genome Institute"/>
            <consortium name="Mycorrhizal Genomics Consortium"/>
            <person name="Kohler A."/>
            <person name="Kuo A."/>
            <person name="Nagy L.G."/>
            <person name="Floudas D."/>
            <person name="Copeland A."/>
            <person name="Barry K.W."/>
            <person name="Cichocki N."/>
            <person name="Veneault-Fourrey C."/>
            <person name="LaButti K."/>
            <person name="Lindquist E.A."/>
            <person name="Lipzen A."/>
            <person name="Lundell T."/>
            <person name="Morin E."/>
            <person name="Murat C."/>
            <person name="Riley R."/>
            <person name="Ohm R."/>
            <person name="Sun H."/>
            <person name="Tunlid A."/>
            <person name="Henrissat B."/>
            <person name="Grigoriev I.V."/>
            <person name="Hibbett D.S."/>
            <person name="Martin F."/>
        </authorList>
    </citation>
    <scope>NUCLEOTIDE SEQUENCE [LARGE SCALE GENOMIC DNA]</scope>
    <source>
        <strain evidence="3">h7</strain>
    </source>
</reference>
<name>A0A0C2Y8X3_HEBCY</name>
<feature type="compositionally biased region" description="Polar residues" evidence="1">
    <location>
        <begin position="8"/>
        <end position="20"/>
    </location>
</feature>
<sequence length="510" mass="57625">MAEEIGSRQISNEQIPTTEETQIHQLGALPKKPEVDVDNARKVSTDSCALNHVPGFPHFVRNIRHFVAHQSYVRSLFAAGHGYPMYDTGTVSEVPEDYTNIRGISIGDVGVLSNHGEFVFAFNLFLPPDHPYNKGNTPASFSPLEPLEESEIQTVDEYFPRGAVVTSKGIKVTRHSESPLRLSFHSSERIGGLLVLPEGATRQDASTDRIHKYVARHAHDWAYFFSQRRWDPSTNGSTYVVTGVDKTSNCSTMAFQVRLSTSPRIRATYGKKALVAPDGISAVRNTIKPKVTTPPSRNLCVFLRGIRIGVGRAEWIENVDERPDNVEYATLYTELYFPPPWITVFKARIALRLGFGRIGERPGFSYFVHPFHLSDIIGPMMLSLRPDAPLVLIDDLVESIDSNQNASTKGPLERRPPLTFSCSKGASFRDFRMMVTELFDHYDVVEHDGILRLKRNSKESIAKVSWRTDIRHLFTPMYNRNWASRAFTELVRKGQHHMDTNAHLPKHRTQ</sequence>
<reference evidence="2 3" key="1">
    <citation type="submission" date="2014-04" db="EMBL/GenBank/DDBJ databases">
        <authorList>
            <consortium name="DOE Joint Genome Institute"/>
            <person name="Kuo A."/>
            <person name="Gay G."/>
            <person name="Dore J."/>
            <person name="Kohler A."/>
            <person name="Nagy L.G."/>
            <person name="Floudas D."/>
            <person name="Copeland A."/>
            <person name="Barry K.W."/>
            <person name="Cichocki N."/>
            <person name="Veneault-Fourrey C."/>
            <person name="LaButti K."/>
            <person name="Lindquist E.A."/>
            <person name="Lipzen A."/>
            <person name="Lundell T."/>
            <person name="Morin E."/>
            <person name="Murat C."/>
            <person name="Sun H."/>
            <person name="Tunlid A."/>
            <person name="Henrissat B."/>
            <person name="Grigoriev I.V."/>
            <person name="Hibbett D.S."/>
            <person name="Martin F."/>
            <person name="Nordberg H.P."/>
            <person name="Cantor M.N."/>
            <person name="Hua S.X."/>
        </authorList>
    </citation>
    <scope>NUCLEOTIDE SEQUENCE [LARGE SCALE GENOMIC DNA]</scope>
    <source>
        <strain evidence="3">h7</strain>
    </source>
</reference>
<protein>
    <submittedName>
        <fullName evidence="2">Uncharacterized protein</fullName>
    </submittedName>
</protein>